<gene>
    <name evidence="4" type="primary">LOC106157409</name>
</gene>
<proteinExistence type="predicted"/>
<accession>A0A1S3HR30</accession>
<sequence length="107" mass="12697">MDGFRFWKSGYWASPLAGRKYHIRLWCETWCSDDKKSRAKTIDLCNNPQTKEHKLNEAKRIVAEWEEYDNEARRIFENFTRNKPTLSSLSADHSEAQETSTQPRDEL</sequence>
<dbReference type="Proteomes" id="UP000085678">
    <property type="component" value="Unplaced"/>
</dbReference>
<organism evidence="3 4">
    <name type="scientific">Lingula anatina</name>
    <name type="common">Brachiopod</name>
    <name type="synonym">Lingula unguis</name>
    <dbReference type="NCBI Taxonomy" id="7574"/>
    <lineage>
        <taxon>Eukaryota</taxon>
        <taxon>Metazoa</taxon>
        <taxon>Spiralia</taxon>
        <taxon>Lophotrochozoa</taxon>
        <taxon>Brachiopoda</taxon>
        <taxon>Linguliformea</taxon>
        <taxon>Lingulata</taxon>
        <taxon>Lingulida</taxon>
        <taxon>Linguloidea</taxon>
        <taxon>Lingulidae</taxon>
        <taxon>Lingula</taxon>
    </lineage>
</organism>
<evidence type="ECO:0000259" key="2">
    <source>
        <dbReference type="Pfam" id="PF18404"/>
    </source>
</evidence>
<dbReference type="GeneID" id="106157409"/>
<evidence type="ECO:0000256" key="1">
    <source>
        <dbReference type="SAM" id="MobiDB-lite"/>
    </source>
</evidence>
<dbReference type="GO" id="GO:0003980">
    <property type="term" value="F:UDP-glucose:glycoprotein glucosyltransferase activity"/>
    <property type="evidence" value="ECO:0007669"/>
    <property type="project" value="InterPro"/>
</dbReference>
<dbReference type="GO" id="GO:0036503">
    <property type="term" value="P:ERAD pathway"/>
    <property type="evidence" value="ECO:0007669"/>
    <property type="project" value="TreeGrafter"/>
</dbReference>
<feature type="domain" description="Glucosyltransferase 24 catalytic" evidence="2">
    <location>
        <begin position="1"/>
        <end position="23"/>
    </location>
</feature>
<dbReference type="InParanoid" id="A0A1S3HR30"/>
<feature type="region of interest" description="Disordered" evidence="1">
    <location>
        <begin position="86"/>
        <end position="107"/>
    </location>
</feature>
<dbReference type="PANTHER" id="PTHR11226:SF0">
    <property type="entry name" value="UDP-GLUCOSE:GLYCOPROTEIN GLUCOSYLTRANSFERASE"/>
    <property type="match status" value="1"/>
</dbReference>
<dbReference type="AlphaFoldDB" id="A0A1S3HR30"/>
<dbReference type="OrthoDB" id="27683at2759"/>
<dbReference type="RefSeq" id="XP_013388495.1">
    <property type="nucleotide sequence ID" value="XM_013533041.1"/>
</dbReference>
<dbReference type="STRING" id="7574.A0A1S3HR30"/>
<dbReference type="InterPro" id="IPR040497">
    <property type="entry name" value="Glyco_transf_24"/>
</dbReference>
<name>A0A1S3HR30_LINAN</name>
<feature type="domain" description="Glucosyltransferase 24 catalytic" evidence="2">
    <location>
        <begin position="25"/>
        <end position="74"/>
    </location>
</feature>
<dbReference type="PANTHER" id="PTHR11226">
    <property type="entry name" value="UDP-GLUCOSE GLYCOPROTEIN:GLUCOSYLTRANSFERASE"/>
    <property type="match status" value="1"/>
</dbReference>
<dbReference type="GO" id="GO:0018279">
    <property type="term" value="P:protein N-linked glycosylation via asparagine"/>
    <property type="evidence" value="ECO:0007669"/>
    <property type="project" value="TreeGrafter"/>
</dbReference>
<reference evidence="4" key="1">
    <citation type="submission" date="2025-08" db="UniProtKB">
        <authorList>
            <consortium name="RefSeq"/>
        </authorList>
    </citation>
    <scope>IDENTIFICATION</scope>
    <source>
        <tissue evidence="4">Gonads</tissue>
    </source>
</reference>
<dbReference type="KEGG" id="lak:106157409"/>
<evidence type="ECO:0000313" key="4">
    <source>
        <dbReference type="RefSeq" id="XP_013388495.1"/>
    </source>
</evidence>
<dbReference type="GO" id="GO:0005783">
    <property type="term" value="C:endoplasmic reticulum"/>
    <property type="evidence" value="ECO:0007669"/>
    <property type="project" value="TreeGrafter"/>
</dbReference>
<dbReference type="InterPro" id="IPR009448">
    <property type="entry name" value="UDP-g_GGtrans"/>
</dbReference>
<dbReference type="GO" id="GO:0051082">
    <property type="term" value="F:unfolded protein binding"/>
    <property type="evidence" value="ECO:0007669"/>
    <property type="project" value="TreeGrafter"/>
</dbReference>
<protein>
    <submittedName>
        <fullName evidence="4">UDP-glucose:glycoprotein glucosyltransferase 1</fullName>
    </submittedName>
</protein>
<evidence type="ECO:0000313" key="3">
    <source>
        <dbReference type="Proteomes" id="UP000085678"/>
    </source>
</evidence>
<keyword evidence="3" id="KW-1185">Reference proteome</keyword>
<dbReference type="Pfam" id="PF18404">
    <property type="entry name" value="Glyco_transf_24"/>
    <property type="match status" value="2"/>
</dbReference>